<sequence>MELIPNSNYPHRNVIKKITLTINTMQWSQEPAACSSSKQLSSASQGILAYPPC</sequence>
<gene>
    <name evidence="1" type="ORF">SLEP1_g53189</name>
</gene>
<accession>A0AAV5MAG3</accession>
<evidence type="ECO:0000313" key="2">
    <source>
        <dbReference type="Proteomes" id="UP001054252"/>
    </source>
</evidence>
<reference evidence="1 2" key="1">
    <citation type="journal article" date="2021" name="Commun. Biol.">
        <title>The genome of Shorea leprosula (Dipterocarpaceae) highlights the ecological relevance of drought in aseasonal tropical rainforests.</title>
        <authorList>
            <person name="Ng K.K.S."/>
            <person name="Kobayashi M.J."/>
            <person name="Fawcett J.A."/>
            <person name="Hatakeyama M."/>
            <person name="Paape T."/>
            <person name="Ng C.H."/>
            <person name="Ang C.C."/>
            <person name="Tnah L.H."/>
            <person name="Lee C.T."/>
            <person name="Nishiyama T."/>
            <person name="Sese J."/>
            <person name="O'Brien M.J."/>
            <person name="Copetti D."/>
            <person name="Mohd Noor M.I."/>
            <person name="Ong R.C."/>
            <person name="Putra M."/>
            <person name="Sireger I.Z."/>
            <person name="Indrioko S."/>
            <person name="Kosugi Y."/>
            <person name="Izuno A."/>
            <person name="Isagi Y."/>
            <person name="Lee S.L."/>
            <person name="Shimizu K.K."/>
        </authorList>
    </citation>
    <scope>NUCLEOTIDE SEQUENCE [LARGE SCALE GENOMIC DNA]</scope>
    <source>
        <tissue evidence="1">Leaf</tissue>
    </source>
</reference>
<dbReference type="Proteomes" id="UP001054252">
    <property type="component" value="Unassembled WGS sequence"/>
</dbReference>
<organism evidence="1 2">
    <name type="scientific">Rubroshorea leprosula</name>
    <dbReference type="NCBI Taxonomy" id="152421"/>
    <lineage>
        <taxon>Eukaryota</taxon>
        <taxon>Viridiplantae</taxon>
        <taxon>Streptophyta</taxon>
        <taxon>Embryophyta</taxon>
        <taxon>Tracheophyta</taxon>
        <taxon>Spermatophyta</taxon>
        <taxon>Magnoliopsida</taxon>
        <taxon>eudicotyledons</taxon>
        <taxon>Gunneridae</taxon>
        <taxon>Pentapetalae</taxon>
        <taxon>rosids</taxon>
        <taxon>malvids</taxon>
        <taxon>Malvales</taxon>
        <taxon>Dipterocarpaceae</taxon>
        <taxon>Rubroshorea</taxon>
    </lineage>
</organism>
<comment type="caution">
    <text evidence="1">The sequence shown here is derived from an EMBL/GenBank/DDBJ whole genome shotgun (WGS) entry which is preliminary data.</text>
</comment>
<dbReference type="AlphaFoldDB" id="A0AAV5MAG3"/>
<evidence type="ECO:0000313" key="1">
    <source>
        <dbReference type="EMBL" id="GKV46184.1"/>
    </source>
</evidence>
<protein>
    <submittedName>
        <fullName evidence="1">Uncharacterized protein</fullName>
    </submittedName>
</protein>
<keyword evidence="2" id="KW-1185">Reference proteome</keyword>
<name>A0AAV5MAG3_9ROSI</name>
<proteinExistence type="predicted"/>
<dbReference type="EMBL" id="BPVZ01000204">
    <property type="protein sequence ID" value="GKV46184.1"/>
    <property type="molecule type" value="Genomic_DNA"/>
</dbReference>